<dbReference type="Proteomes" id="UP000092460">
    <property type="component" value="Unassembled WGS sequence"/>
</dbReference>
<reference evidence="1" key="2">
    <citation type="submission" date="2020-05" db="UniProtKB">
        <authorList>
            <consortium name="EnsemblMetazoa"/>
        </authorList>
    </citation>
    <scope>IDENTIFICATION</scope>
    <source>
        <strain evidence="1">IAEA</strain>
    </source>
</reference>
<proteinExistence type="predicted"/>
<sequence length="79" mass="9320">MKSRHVSTINSLTHFIEFTQLNLMISIEFRNLKSIMIIELYLIFICGIFREKFMKNNEIGANLTSPKKLIYTFFVANSR</sequence>
<reference evidence="2" key="1">
    <citation type="submission" date="2015-01" db="EMBL/GenBank/DDBJ databases">
        <authorList>
            <person name="Aksoy S."/>
            <person name="Warren W."/>
            <person name="Wilson R.K."/>
        </authorList>
    </citation>
    <scope>NUCLEOTIDE SEQUENCE [LARGE SCALE GENOMIC DNA]</scope>
    <source>
        <strain evidence="2">IAEA</strain>
    </source>
</reference>
<evidence type="ECO:0000313" key="2">
    <source>
        <dbReference type="Proteomes" id="UP000092460"/>
    </source>
</evidence>
<protein>
    <submittedName>
        <fullName evidence="1">Uncharacterized protein</fullName>
    </submittedName>
</protein>
<dbReference type="AlphaFoldDB" id="A0A1B0BRZ2"/>
<keyword evidence="2" id="KW-1185">Reference proteome</keyword>
<dbReference type="EMBL" id="JXJN01019419">
    <property type="status" value="NOT_ANNOTATED_CDS"/>
    <property type="molecule type" value="Genomic_DNA"/>
</dbReference>
<dbReference type="VEuPathDB" id="VectorBase:GPPI038734"/>
<dbReference type="EnsemblMetazoa" id="GPPI038734-RA">
    <property type="protein sequence ID" value="GPPI038734-PA"/>
    <property type="gene ID" value="GPPI038734"/>
</dbReference>
<evidence type="ECO:0000313" key="1">
    <source>
        <dbReference type="EnsemblMetazoa" id="GPPI038734-PA"/>
    </source>
</evidence>
<name>A0A1B0BRZ2_9MUSC</name>
<accession>A0A1B0BRZ2</accession>
<organism evidence="1 2">
    <name type="scientific">Glossina palpalis gambiensis</name>
    <dbReference type="NCBI Taxonomy" id="67801"/>
    <lineage>
        <taxon>Eukaryota</taxon>
        <taxon>Metazoa</taxon>
        <taxon>Ecdysozoa</taxon>
        <taxon>Arthropoda</taxon>
        <taxon>Hexapoda</taxon>
        <taxon>Insecta</taxon>
        <taxon>Pterygota</taxon>
        <taxon>Neoptera</taxon>
        <taxon>Endopterygota</taxon>
        <taxon>Diptera</taxon>
        <taxon>Brachycera</taxon>
        <taxon>Muscomorpha</taxon>
        <taxon>Hippoboscoidea</taxon>
        <taxon>Glossinidae</taxon>
        <taxon>Glossina</taxon>
    </lineage>
</organism>